<keyword evidence="1" id="KW-0175">Coiled coil</keyword>
<evidence type="ECO:0000256" key="2">
    <source>
        <dbReference type="SAM" id="MobiDB-lite"/>
    </source>
</evidence>
<dbReference type="EMBL" id="CM003378">
    <property type="protein sequence ID" value="KOM49447.1"/>
    <property type="molecule type" value="Genomic_DNA"/>
</dbReference>
<name>A0A0L9V3H5_PHAAN</name>
<protein>
    <submittedName>
        <fullName evidence="3">Uncharacterized protein</fullName>
    </submittedName>
</protein>
<evidence type="ECO:0000313" key="4">
    <source>
        <dbReference type="Proteomes" id="UP000053144"/>
    </source>
</evidence>
<gene>
    <name evidence="3" type="ORF">LR48_Vigan08g027400</name>
</gene>
<dbReference type="Gramene" id="KOM49447">
    <property type="protein sequence ID" value="KOM49447"/>
    <property type="gene ID" value="LR48_Vigan08g027400"/>
</dbReference>
<evidence type="ECO:0000313" key="3">
    <source>
        <dbReference type="EMBL" id="KOM49447.1"/>
    </source>
</evidence>
<dbReference type="AlphaFoldDB" id="A0A0L9V3H5"/>
<feature type="coiled-coil region" evidence="1">
    <location>
        <begin position="136"/>
        <end position="171"/>
    </location>
</feature>
<feature type="region of interest" description="Disordered" evidence="2">
    <location>
        <begin position="1"/>
        <end position="21"/>
    </location>
</feature>
<evidence type="ECO:0000256" key="1">
    <source>
        <dbReference type="SAM" id="Coils"/>
    </source>
</evidence>
<dbReference type="Proteomes" id="UP000053144">
    <property type="component" value="Chromosome 8"/>
</dbReference>
<accession>A0A0L9V3H5</accession>
<reference evidence="4" key="1">
    <citation type="journal article" date="2015" name="Proc. Natl. Acad. Sci. U.S.A.">
        <title>Genome sequencing of adzuki bean (Vigna angularis) provides insight into high starch and low fat accumulation and domestication.</title>
        <authorList>
            <person name="Yang K."/>
            <person name="Tian Z."/>
            <person name="Chen C."/>
            <person name="Luo L."/>
            <person name="Zhao B."/>
            <person name="Wang Z."/>
            <person name="Yu L."/>
            <person name="Li Y."/>
            <person name="Sun Y."/>
            <person name="Li W."/>
            <person name="Chen Y."/>
            <person name="Li Y."/>
            <person name="Zhang Y."/>
            <person name="Ai D."/>
            <person name="Zhao J."/>
            <person name="Shang C."/>
            <person name="Ma Y."/>
            <person name="Wu B."/>
            <person name="Wang M."/>
            <person name="Gao L."/>
            <person name="Sun D."/>
            <person name="Zhang P."/>
            <person name="Guo F."/>
            <person name="Wang W."/>
            <person name="Li Y."/>
            <person name="Wang J."/>
            <person name="Varshney R.K."/>
            <person name="Wang J."/>
            <person name="Ling H.Q."/>
            <person name="Wan P."/>
        </authorList>
    </citation>
    <scope>NUCLEOTIDE SEQUENCE</scope>
    <source>
        <strain evidence="4">cv. Jingnong 6</strain>
    </source>
</reference>
<proteinExistence type="predicted"/>
<organism evidence="3 4">
    <name type="scientific">Phaseolus angularis</name>
    <name type="common">Azuki bean</name>
    <name type="synonym">Vigna angularis</name>
    <dbReference type="NCBI Taxonomy" id="3914"/>
    <lineage>
        <taxon>Eukaryota</taxon>
        <taxon>Viridiplantae</taxon>
        <taxon>Streptophyta</taxon>
        <taxon>Embryophyta</taxon>
        <taxon>Tracheophyta</taxon>
        <taxon>Spermatophyta</taxon>
        <taxon>Magnoliopsida</taxon>
        <taxon>eudicotyledons</taxon>
        <taxon>Gunneridae</taxon>
        <taxon>Pentapetalae</taxon>
        <taxon>rosids</taxon>
        <taxon>fabids</taxon>
        <taxon>Fabales</taxon>
        <taxon>Fabaceae</taxon>
        <taxon>Papilionoideae</taxon>
        <taxon>50 kb inversion clade</taxon>
        <taxon>NPAAA clade</taxon>
        <taxon>indigoferoid/millettioid clade</taxon>
        <taxon>Phaseoleae</taxon>
        <taxon>Vigna</taxon>
    </lineage>
</organism>
<sequence length="308" mass="34756">MLASDSGSGQTRRGRGVTRLPDVTFGRVDGQRRHVDIDSRSEVDKNLLWQDIQGKRLVAQERQRLNDAPHLLSRGGYAKLKKKIRKCRADALGLESPDLAPAPARAIGLRDYFGPTQKNTQSMSQEELRQMDLQWEERLNQSMRSMEQRFMEQLQEQKEIQRALKEKLHSMTQGTMGPVETPTPPCVNTKGSCSAVEHTQYSGQYELLVDGDPPRIVVVERVLEVPVPTPEIHFEGKAIGSFIARPRALIMSHIATPQVHGHNRCRLRKLKTDLRTMLQGASRVDSLSSAKMELGSLIFLVEHYFGLV</sequence>
<feature type="compositionally biased region" description="Polar residues" evidence="2">
    <location>
        <begin position="1"/>
        <end position="11"/>
    </location>
</feature>